<evidence type="ECO:0000313" key="3">
    <source>
        <dbReference type="Proteomes" id="UP000294292"/>
    </source>
</evidence>
<keyword evidence="1" id="KW-1133">Transmembrane helix</keyword>
<dbReference type="EMBL" id="CP038015">
    <property type="protein sequence ID" value="QBP41258.1"/>
    <property type="molecule type" value="Genomic_DNA"/>
</dbReference>
<reference evidence="2 3" key="1">
    <citation type="submission" date="2019-03" db="EMBL/GenBank/DDBJ databases">
        <title>Complete genome sequence of Paenisporosarcina antarctica CGMCC 1.6503T.</title>
        <authorList>
            <person name="Rong J.-C."/>
            <person name="Chi N.-Y."/>
            <person name="Zhang Q.-F."/>
        </authorList>
    </citation>
    <scope>NUCLEOTIDE SEQUENCE [LARGE SCALE GENOMIC DNA]</scope>
    <source>
        <strain evidence="2 3">CGMCC 1.6503</strain>
    </source>
</reference>
<organism evidence="2 3">
    <name type="scientific">Paenisporosarcina antarctica</name>
    <dbReference type="NCBI Taxonomy" id="417367"/>
    <lineage>
        <taxon>Bacteria</taxon>
        <taxon>Bacillati</taxon>
        <taxon>Bacillota</taxon>
        <taxon>Bacilli</taxon>
        <taxon>Bacillales</taxon>
        <taxon>Caryophanaceae</taxon>
        <taxon>Paenisporosarcina</taxon>
    </lineage>
</organism>
<evidence type="ECO:0000256" key="1">
    <source>
        <dbReference type="SAM" id="Phobius"/>
    </source>
</evidence>
<dbReference type="RefSeq" id="WP_134209902.1">
    <property type="nucleotide sequence ID" value="NZ_CP038015.1"/>
</dbReference>
<dbReference type="Proteomes" id="UP000294292">
    <property type="component" value="Chromosome"/>
</dbReference>
<feature type="transmembrane region" description="Helical" evidence="1">
    <location>
        <begin position="68"/>
        <end position="89"/>
    </location>
</feature>
<proteinExistence type="predicted"/>
<accession>A0A4P6ZYG9</accession>
<feature type="transmembrane region" description="Helical" evidence="1">
    <location>
        <begin position="21"/>
        <end position="38"/>
    </location>
</feature>
<feature type="transmembrane region" description="Helical" evidence="1">
    <location>
        <begin position="95"/>
        <end position="115"/>
    </location>
</feature>
<keyword evidence="3" id="KW-1185">Reference proteome</keyword>
<feature type="transmembrane region" description="Helical" evidence="1">
    <location>
        <begin position="44"/>
        <end position="61"/>
    </location>
</feature>
<dbReference type="AlphaFoldDB" id="A0A4P6ZYG9"/>
<dbReference type="KEGG" id="panc:E2636_08965"/>
<dbReference type="OrthoDB" id="9949677at2"/>
<keyword evidence="1" id="KW-0812">Transmembrane</keyword>
<sequence length="131" mass="14973">MSSMGFKKGSYQESKRFSNCNTFELLLILCGFITWIGVEKFNLNVIATFVVTFIISMILFYTRLNHLLIVIFSVAWGVVGFQLFQYLVSITGGEITLSYVIGIIGFILASLISFIKRSMDKQYYTDIEDEM</sequence>
<protein>
    <submittedName>
        <fullName evidence="2">Uncharacterized protein</fullName>
    </submittedName>
</protein>
<evidence type="ECO:0000313" key="2">
    <source>
        <dbReference type="EMBL" id="QBP41258.1"/>
    </source>
</evidence>
<name>A0A4P6ZYG9_9BACL</name>
<gene>
    <name evidence="2" type="ORF">E2636_08965</name>
</gene>
<keyword evidence="1" id="KW-0472">Membrane</keyword>